<dbReference type="GO" id="GO:1902600">
    <property type="term" value="P:proton transmembrane transport"/>
    <property type="evidence" value="ECO:0007669"/>
    <property type="project" value="InterPro"/>
</dbReference>
<gene>
    <name evidence="11" type="ORF">EIY87_24575</name>
</gene>
<feature type="transmembrane region" description="Helical" evidence="9">
    <location>
        <begin position="182"/>
        <end position="201"/>
    </location>
</feature>
<evidence type="ECO:0000313" key="11">
    <source>
        <dbReference type="EMBL" id="RSD15537.1"/>
    </source>
</evidence>
<feature type="domain" description="RCK C-terminal" evidence="10">
    <location>
        <begin position="395"/>
        <end position="476"/>
    </location>
</feature>
<dbReference type="EMBL" id="RSEC01000053">
    <property type="protein sequence ID" value="RSD15537.1"/>
    <property type="molecule type" value="Genomic_DNA"/>
</dbReference>
<keyword evidence="6 9" id="KW-1133">Transmembrane helix</keyword>
<dbReference type="PANTHER" id="PTHR32507">
    <property type="entry name" value="NA(+)/H(+) ANTIPORTER 1"/>
    <property type="match status" value="1"/>
</dbReference>
<evidence type="ECO:0000259" key="10">
    <source>
        <dbReference type="PROSITE" id="PS51202"/>
    </source>
</evidence>
<evidence type="ECO:0000256" key="1">
    <source>
        <dbReference type="ARBA" id="ARBA00004651"/>
    </source>
</evidence>
<dbReference type="PANTHER" id="PTHR32507:SF7">
    <property type="entry name" value="K(+)_H(+) ANTIPORTER NHAP2"/>
    <property type="match status" value="1"/>
</dbReference>
<evidence type="ECO:0000256" key="7">
    <source>
        <dbReference type="ARBA" id="ARBA00023065"/>
    </source>
</evidence>
<dbReference type="GO" id="GO:0006813">
    <property type="term" value="P:potassium ion transport"/>
    <property type="evidence" value="ECO:0007669"/>
    <property type="project" value="InterPro"/>
</dbReference>
<dbReference type="GO" id="GO:0008324">
    <property type="term" value="F:monoatomic cation transmembrane transporter activity"/>
    <property type="evidence" value="ECO:0007669"/>
    <property type="project" value="InterPro"/>
</dbReference>
<dbReference type="PROSITE" id="PS51202">
    <property type="entry name" value="RCK_C"/>
    <property type="match status" value="1"/>
</dbReference>
<dbReference type="GO" id="GO:0015297">
    <property type="term" value="F:antiporter activity"/>
    <property type="evidence" value="ECO:0007669"/>
    <property type="project" value="UniProtKB-KW"/>
</dbReference>
<proteinExistence type="predicted"/>
<comment type="caution">
    <text evidence="11">The sequence shown here is derived from an EMBL/GenBank/DDBJ whole genome shotgun (WGS) entry which is preliminary data.</text>
</comment>
<dbReference type="NCBIfam" id="NF003715">
    <property type="entry name" value="PRK05326.1-2"/>
    <property type="match status" value="1"/>
</dbReference>
<feature type="transmembrane region" description="Helical" evidence="9">
    <location>
        <begin position="57"/>
        <end position="75"/>
    </location>
</feature>
<feature type="transmembrane region" description="Helical" evidence="9">
    <location>
        <begin position="327"/>
        <end position="347"/>
    </location>
</feature>
<dbReference type="GO" id="GO:0005886">
    <property type="term" value="C:plasma membrane"/>
    <property type="evidence" value="ECO:0007669"/>
    <property type="project" value="UniProtKB-SubCell"/>
</dbReference>
<feature type="transmembrane region" description="Helical" evidence="9">
    <location>
        <begin position="33"/>
        <end position="51"/>
    </location>
</feature>
<dbReference type="InterPro" id="IPR006037">
    <property type="entry name" value="RCK_C"/>
</dbReference>
<dbReference type="InterPro" id="IPR038770">
    <property type="entry name" value="Na+/solute_symporter_sf"/>
</dbReference>
<reference evidence="11 12" key="1">
    <citation type="submission" date="2018-12" db="EMBL/GenBank/DDBJ databases">
        <title>Amycolatopsis eburnea sp. nov. actinomycete associate with arbuscular mycorrhiza fungal spore.</title>
        <authorList>
            <person name="Lumyong S."/>
            <person name="Chaiya L."/>
        </authorList>
    </citation>
    <scope>NUCLEOTIDE SEQUENCE [LARGE SCALE GENOMIC DNA]</scope>
    <source>
        <strain evidence="11 12">GLM-1</strain>
    </source>
</reference>
<evidence type="ECO:0000256" key="2">
    <source>
        <dbReference type="ARBA" id="ARBA00022448"/>
    </source>
</evidence>
<feature type="transmembrane region" description="Helical" evidence="9">
    <location>
        <begin position="266"/>
        <end position="285"/>
    </location>
</feature>
<keyword evidence="7" id="KW-0406">Ion transport</keyword>
<dbReference type="OrthoDB" id="9810759at2"/>
<feature type="transmembrane region" description="Helical" evidence="9">
    <location>
        <begin position="359"/>
        <end position="379"/>
    </location>
</feature>
<keyword evidence="3" id="KW-0050">Antiport</keyword>
<evidence type="ECO:0000313" key="12">
    <source>
        <dbReference type="Proteomes" id="UP000267081"/>
    </source>
</evidence>
<sequence>MDQLPVLLGVGGVVLLASVLAVRVSIRLGLPSLLLYLAMGVLLGEAGFGIRFDSPELTQSLGLAALVMILAEGGLTTRWSAVKPALGIGIALSTVAVVVSVAVTGAALHWLLGLDWRIALLWGAVLASTDAAAVFSVLRSAGIGKRLTGALELESGINDAPAYIAVVVLAEGTTVDWSLPLLAVYELGAGLAIGLAFGWLGGIALRRAALPATGLYPLATVAVCVVAYSSGQLAHASGLLATYVAALVLGNSRLPHRSDTLSFAEGLGWLAQIGLFVLLGLFASPGRLLDAIVPGLVAGAVVLLLARPISVVLSMLPFRLPWREQAFLSWAGLRGAVPIVLAMIPLSQGVPGAQRLVDAVFVLVIVLTLLQGTTLGPLARLLGLAKKSEAHEIEVDSAPLDELGAELLQVRIQPGSKLHGVYLSELRLPIGATVSLVVRDGAGFTPQKTSRLQEHDQLLVVTTSVVRDSVERRLRAVDRAGRLARWKGESGR</sequence>
<accession>A0A3R9DI56</accession>
<protein>
    <submittedName>
        <fullName evidence="11">Potassium/proton antiporter</fullName>
    </submittedName>
</protein>
<evidence type="ECO:0000256" key="6">
    <source>
        <dbReference type="ARBA" id="ARBA00022989"/>
    </source>
</evidence>
<evidence type="ECO:0000256" key="3">
    <source>
        <dbReference type="ARBA" id="ARBA00022449"/>
    </source>
</evidence>
<name>A0A3R9DI56_9PSEU</name>
<dbReference type="Proteomes" id="UP000267081">
    <property type="component" value="Unassembled WGS sequence"/>
</dbReference>
<dbReference type="Gene3D" id="3.30.70.1450">
    <property type="entry name" value="Regulator of K+ conductance, C-terminal domain"/>
    <property type="match status" value="1"/>
</dbReference>
<dbReference type="Gene3D" id="1.20.1530.20">
    <property type="match status" value="1"/>
</dbReference>
<keyword evidence="8 9" id="KW-0472">Membrane</keyword>
<evidence type="ECO:0000256" key="4">
    <source>
        <dbReference type="ARBA" id="ARBA00022475"/>
    </source>
</evidence>
<feature type="transmembrane region" description="Helical" evidence="9">
    <location>
        <begin position="291"/>
        <end position="315"/>
    </location>
</feature>
<dbReference type="AlphaFoldDB" id="A0A3R9DI56"/>
<feature type="transmembrane region" description="Helical" evidence="9">
    <location>
        <begin position="118"/>
        <end position="138"/>
    </location>
</feature>
<dbReference type="InterPro" id="IPR036721">
    <property type="entry name" value="RCK_C_sf"/>
</dbReference>
<feature type="transmembrane region" description="Helical" evidence="9">
    <location>
        <begin position="6"/>
        <end position="26"/>
    </location>
</feature>
<evidence type="ECO:0000256" key="9">
    <source>
        <dbReference type="SAM" id="Phobius"/>
    </source>
</evidence>
<feature type="transmembrane region" description="Helical" evidence="9">
    <location>
        <begin position="87"/>
        <end position="112"/>
    </location>
</feature>
<keyword evidence="12" id="KW-1185">Reference proteome</keyword>
<organism evidence="11 12">
    <name type="scientific">Amycolatopsis eburnea</name>
    <dbReference type="NCBI Taxonomy" id="2267691"/>
    <lineage>
        <taxon>Bacteria</taxon>
        <taxon>Bacillati</taxon>
        <taxon>Actinomycetota</taxon>
        <taxon>Actinomycetes</taxon>
        <taxon>Pseudonocardiales</taxon>
        <taxon>Pseudonocardiaceae</taxon>
        <taxon>Amycolatopsis</taxon>
    </lineage>
</organism>
<dbReference type="InterPro" id="IPR006153">
    <property type="entry name" value="Cation/H_exchanger_TM"/>
</dbReference>
<dbReference type="SUPFAM" id="SSF116726">
    <property type="entry name" value="TrkA C-terminal domain-like"/>
    <property type="match status" value="1"/>
</dbReference>
<comment type="subcellular location">
    <subcellularLocation>
        <location evidence="1">Cell membrane</location>
        <topology evidence="1">Multi-pass membrane protein</topology>
    </subcellularLocation>
</comment>
<keyword evidence="2" id="KW-0813">Transport</keyword>
<evidence type="ECO:0000256" key="8">
    <source>
        <dbReference type="ARBA" id="ARBA00023136"/>
    </source>
</evidence>
<keyword evidence="4" id="KW-1003">Cell membrane</keyword>
<dbReference type="RefSeq" id="WP_125312214.1">
    <property type="nucleotide sequence ID" value="NZ_RSEC01000053.1"/>
</dbReference>
<evidence type="ECO:0000256" key="5">
    <source>
        <dbReference type="ARBA" id="ARBA00022692"/>
    </source>
</evidence>
<dbReference type="Pfam" id="PF00999">
    <property type="entry name" value="Na_H_Exchanger"/>
    <property type="match status" value="1"/>
</dbReference>
<dbReference type="NCBIfam" id="NF003716">
    <property type="entry name" value="PRK05326.1-3"/>
    <property type="match status" value="1"/>
</dbReference>
<keyword evidence="5 9" id="KW-0812">Transmembrane</keyword>
<dbReference type="Pfam" id="PF02080">
    <property type="entry name" value="TrkA_C"/>
    <property type="match status" value="1"/>
</dbReference>